<feature type="compositionally biased region" description="Low complexity" evidence="4">
    <location>
        <begin position="11"/>
        <end position="28"/>
    </location>
</feature>
<dbReference type="GO" id="GO:0005975">
    <property type="term" value="P:carbohydrate metabolic process"/>
    <property type="evidence" value="ECO:0007669"/>
    <property type="project" value="UniProtKB-ARBA"/>
</dbReference>
<evidence type="ECO:0000313" key="6">
    <source>
        <dbReference type="EMBL" id="NDL59602.1"/>
    </source>
</evidence>
<sequence length="658" mass="70570">MSVVIGGGGVASSSDVLPTGTSMSTSADPPAPAPASGGLAEGELPRVVPTPQHMVGNGPALTVRGRIQLGVTAEVSDPARELVGSVLEEAGAGRVDVVDIDDVRRRPGQLTVIAGTVGHPAVDDALRAAGGEVPADLPAEGYALASKAARDGGVVAIGGADPDGIYYAAQTLRQLVAGRALAAVSITDFPLMQLRGSIEGFYGQPWSHEERLDQLAFYGDVKANTYVYAPKDDPYHRDQWREPYPADLEAQLGELVQQAIDHHVRFTFAMSPGVSICYSDPGDLDALLDKLQAMYDLGARSFSIALDDITYDEWNCPGDEDAYGEPSPGAAGQAQVDLLNVVKRDFIDGREGTHPMQFVPTEYDNVAETPYKRIIREQLDESVEVMWTGTDVVPPSISVDEAAEAAEVWGRPVFIWDNYPVNDYWWTTGRLLMGPYSKREAGLHTQVSGILLNPMNQASASKVALFGGADFSWNDVGYEPYRTWEAAADYLSGDDTRTTQALLAFFDLQHLAPTFWGDAWLPVAPELDRRLERFDASWAAGEHQAALDELRPYAELLAGAPELIAAGVADPIFHEDIGPWMESLALWSAALLATLDGLQARVDGDEDAANQRFADAAELIEAAGEVETVPGKTRPEGVVKMGDGVLDVFLTAAPGLRP</sequence>
<dbReference type="InterPro" id="IPR011496">
    <property type="entry name" value="O-GlcNAcase_cat"/>
</dbReference>
<evidence type="ECO:0000259" key="5">
    <source>
        <dbReference type="PROSITE" id="PS52009"/>
    </source>
</evidence>
<dbReference type="Gene3D" id="3.20.20.80">
    <property type="entry name" value="Glycosidases"/>
    <property type="match status" value="1"/>
</dbReference>
<organism evidence="6 7">
    <name type="scientific">Phytoactinopolyspora mesophila</name>
    <dbReference type="NCBI Taxonomy" id="2650750"/>
    <lineage>
        <taxon>Bacteria</taxon>
        <taxon>Bacillati</taxon>
        <taxon>Actinomycetota</taxon>
        <taxon>Actinomycetes</taxon>
        <taxon>Jiangellales</taxon>
        <taxon>Jiangellaceae</taxon>
        <taxon>Phytoactinopolyspora</taxon>
    </lineage>
</organism>
<dbReference type="Gene3D" id="3.30.379.10">
    <property type="entry name" value="Chitobiase/beta-hexosaminidase domain 2-like"/>
    <property type="match status" value="1"/>
</dbReference>
<comment type="caution">
    <text evidence="6">The sequence shown here is derived from an EMBL/GenBank/DDBJ whole genome shotgun (WGS) entry which is preliminary data.</text>
</comment>
<evidence type="ECO:0000256" key="1">
    <source>
        <dbReference type="ARBA" id="ARBA00022801"/>
    </source>
</evidence>
<dbReference type="EMBL" id="WLZY01000008">
    <property type="protein sequence ID" value="NDL59602.1"/>
    <property type="molecule type" value="Genomic_DNA"/>
</dbReference>
<dbReference type="Proteomes" id="UP000460435">
    <property type="component" value="Unassembled WGS sequence"/>
</dbReference>
<feature type="compositionally biased region" description="Gly residues" evidence="4">
    <location>
        <begin position="1"/>
        <end position="10"/>
    </location>
</feature>
<protein>
    <submittedName>
        <fullName evidence="6">Beta-N-acetylglucosaminidase</fullName>
    </submittedName>
</protein>
<name>A0A7K3M9G2_9ACTN</name>
<feature type="domain" description="GH84" evidence="5">
    <location>
        <begin position="193"/>
        <end position="476"/>
    </location>
</feature>
<dbReference type="InterPro" id="IPR029018">
    <property type="entry name" value="Hex-like_dom2"/>
</dbReference>
<proteinExistence type="inferred from homology"/>
<evidence type="ECO:0000313" key="7">
    <source>
        <dbReference type="Proteomes" id="UP000460435"/>
    </source>
</evidence>
<gene>
    <name evidence="6" type="ORF">F7O44_21255</name>
</gene>
<dbReference type="GO" id="GO:1901135">
    <property type="term" value="P:carbohydrate derivative metabolic process"/>
    <property type="evidence" value="ECO:0007669"/>
    <property type="project" value="UniProtKB-ARBA"/>
</dbReference>
<keyword evidence="2 3" id="KW-0326">Glycosidase</keyword>
<feature type="active site" description="Proton donor" evidence="3">
    <location>
        <position position="308"/>
    </location>
</feature>
<dbReference type="PANTHER" id="PTHR13170">
    <property type="entry name" value="O-GLCNACASE"/>
    <property type="match status" value="1"/>
</dbReference>
<dbReference type="InterPro" id="IPR051822">
    <property type="entry name" value="Glycosyl_Hydrolase_84"/>
</dbReference>
<dbReference type="Gene3D" id="1.20.58.460">
    <property type="entry name" value="Hyaluronidase post-catalytic domain-like"/>
    <property type="match status" value="1"/>
</dbReference>
<dbReference type="AlphaFoldDB" id="A0A7K3M9G2"/>
<reference evidence="6 7" key="1">
    <citation type="submission" date="2019-11" db="EMBL/GenBank/DDBJ databases">
        <authorList>
            <person name="Li X.-J."/>
            <person name="Feng X.-M."/>
        </authorList>
    </citation>
    <scope>NUCLEOTIDE SEQUENCE [LARGE SCALE GENOMIC DNA]</scope>
    <source>
        <strain evidence="6 7">XMNu-373</strain>
    </source>
</reference>
<dbReference type="Pfam" id="PF02838">
    <property type="entry name" value="Glyco_hydro_20b"/>
    <property type="match status" value="1"/>
</dbReference>
<dbReference type="SUPFAM" id="SSF51445">
    <property type="entry name" value="(Trans)glycosidases"/>
    <property type="match status" value="1"/>
</dbReference>
<dbReference type="SUPFAM" id="SSF55545">
    <property type="entry name" value="beta-N-acetylhexosaminidase-like domain"/>
    <property type="match status" value="1"/>
</dbReference>
<feature type="region of interest" description="Disordered" evidence="4">
    <location>
        <begin position="1"/>
        <end position="41"/>
    </location>
</feature>
<evidence type="ECO:0000256" key="2">
    <source>
        <dbReference type="ARBA" id="ARBA00023295"/>
    </source>
</evidence>
<comment type="similarity">
    <text evidence="3">Belongs to the glycosyl hydrolase 84 family.</text>
</comment>
<keyword evidence="1 3" id="KW-0378">Hydrolase</keyword>
<evidence type="ECO:0000256" key="4">
    <source>
        <dbReference type="SAM" id="MobiDB-lite"/>
    </source>
</evidence>
<accession>A0A7K3M9G2</accession>
<dbReference type="PANTHER" id="PTHR13170:SF16">
    <property type="entry name" value="PROTEIN O-GLCNACASE"/>
    <property type="match status" value="1"/>
</dbReference>
<dbReference type="InterPro" id="IPR015882">
    <property type="entry name" value="HEX_bac_N"/>
</dbReference>
<keyword evidence="7" id="KW-1185">Reference proteome</keyword>
<dbReference type="GO" id="GO:0015929">
    <property type="term" value="F:hexosaminidase activity"/>
    <property type="evidence" value="ECO:0007669"/>
    <property type="project" value="UniProtKB-ARBA"/>
</dbReference>
<dbReference type="SUPFAM" id="SSF140657">
    <property type="entry name" value="Hyaluronidase post-catalytic domain-like"/>
    <property type="match status" value="1"/>
</dbReference>
<dbReference type="PROSITE" id="PS52009">
    <property type="entry name" value="GH84"/>
    <property type="match status" value="1"/>
</dbReference>
<dbReference type="Pfam" id="PF07555">
    <property type="entry name" value="NAGidase"/>
    <property type="match status" value="1"/>
</dbReference>
<dbReference type="InterPro" id="IPR017853">
    <property type="entry name" value="GH"/>
</dbReference>
<evidence type="ECO:0000256" key="3">
    <source>
        <dbReference type="PROSITE-ProRule" id="PRU01353"/>
    </source>
</evidence>